<feature type="chain" id="PRO_5015698752" evidence="6">
    <location>
        <begin position="26"/>
        <end position="266"/>
    </location>
</feature>
<dbReference type="GO" id="GO:0046872">
    <property type="term" value="F:metal ion binding"/>
    <property type="evidence" value="ECO:0007669"/>
    <property type="project" value="UniProtKB-KW"/>
</dbReference>
<dbReference type="Pfam" id="PF13531">
    <property type="entry name" value="SBP_bac_11"/>
    <property type="match status" value="1"/>
</dbReference>
<dbReference type="OrthoDB" id="9785015at2"/>
<sequence length="266" mass="27323">MRRRTTLAIAAIAALTTLVGGCSSSKDSGSASSNSNDSSASKVTGTITVLAAASLTESFDTIAKSFEKANPGTTVKISYGGSSALAEQINQDAPVDVFASASTKNMTAVTDTGKAETPTTFVQNKMQIAVPASNPAKITKLADLAKPDVKVALCQPQVPCGVTAAKVFTNAGLKVTPVTLEQDVKSTLTKVELNEADAAVVYVTDVKAAGDKIKGIEIPDDVNATTDYPIATMKKAPNADGAKAFMDYVLSADGIKVLEKAGFAKP</sequence>
<comment type="caution">
    <text evidence="7">The sequence shown here is derived from an EMBL/GenBank/DDBJ whole genome shotgun (WGS) entry which is preliminary data.</text>
</comment>
<feature type="binding site" evidence="4">
    <location>
        <position position="54"/>
    </location>
    <ligand>
        <name>molybdate</name>
        <dbReference type="ChEBI" id="CHEBI:36264"/>
    </ligand>
</feature>
<keyword evidence="3 6" id="KW-0732">Signal</keyword>
<evidence type="ECO:0000256" key="3">
    <source>
        <dbReference type="ARBA" id="ARBA00022729"/>
    </source>
</evidence>
<proteinExistence type="inferred from homology"/>
<gene>
    <name evidence="7" type="ORF">CLV47_116101</name>
</gene>
<evidence type="ECO:0000256" key="5">
    <source>
        <dbReference type="SAM" id="MobiDB-lite"/>
    </source>
</evidence>
<dbReference type="GO" id="GO:0015689">
    <property type="term" value="P:molybdate ion transport"/>
    <property type="evidence" value="ECO:0007669"/>
    <property type="project" value="InterPro"/>
</dbReference>
<evidence type="ECO:0000256" key="2">
    <source>
        <dbReference type="ARBA" id="ARBA00022723"/>
    </source>
</evidence>
<dbReference type="AlphaFoldDB" id="A0A2T0ZWV8"/>
<dbReference type="CDD" id="cd13538">
    <property type="entry name" value="PBP2_ModA_like_1"/>
    <property type="match status" value="1"/>
</dbReference>
<feature type="binding site" evidence="4">
    <location>
        <position position="82"/>
    </location>
    <ligand>
        <name>molybdate</name>
        <dbReference type="ChEBI" id="CHEBI:36264"/>
    </ligand>
</feature>
<comment type="similarity">
    <text evidence="1">Belongs to the bacterial solute-binding protein ModA family.</text>
</comment>
<evidence type="ECO:0000256" key="4">
    <source>
        <dbReference type="PIRSR" id="PIRSR004846-1"/>
    </source>
</evidence>
<dbReference type="InterPro" id="IPR050682">
    <property type="entry name" value="ModA/WtpA"/>
</dbReference>
<evidence type="ECO:0000313" key="7">
    <source>
        <dbReference type="EMBL" id="PRZ40568.1"/>
    </source>
</evidence>
<reference evidence="7 8" key="1">
    <citation type="submission" date="2018-03" db="EMBL/GenBank/DDBJ databases">
        <title>Genomic Encyclopedia of Archaeal and Bacterial Type Strains, Phase II (KMG-II): from individual species to whole genera.</title>
        <authorList>
            <person name="Goeker M."/>
        </authorList>
    </citation>
    <scope>NUCLEOTIDE SEQUENCE [LARGE SCALE GENOMIC DNA]</scope>
    <source>
        <strain evidence="7 8">DSM 100065</strain>
    </source>
</reference>
<feature type="binding site" evidence="4">
    <location>
        <position position="202"/>
    </location>
    <ligand>
        <name>molybdate</name>
        <dbReference type="ChEBI" id="CHEBI:36264"/>
    </ligand>
</feature>
<name>A0A2T0ZWV8_9ACTN</name>
<evidence type="ECO:0000256" key="1">
    <source>
        <dbReference type="ARBA" id="ARBA00009175"/>
    </source>
</evidence>
<dbReference type="SUPFAM" id="SSF53850">
    <property type="entry name" value="Periplasmic binding protein-like II"/>
    <property type="match status" value="1"/>
</dbReference>
<dbReference type="PANTHER" id="PTHR30632:SF0">
    <property type="entry name" value="SULFATE-BINDING PROTEIN"/>
    <property type="match status" value="1"/>
</dbReference>
<dbReference type="PIRSF" id="PIRSF004846">
    <property type="entry name" value="ModA"/>
    <property type="match status" value="1"/>
</dbReference>
<keyword evidence="2 4" id="KW-0479">Metal-binding</keyword>
<dbReference type="Gene3D" id="3.40.190.10">
    <property type="entry name" value="Periplasmic binding protein-like II"/>
    <property type="match status" value="2"/>
</dbReference>
<dbReference type="GO" id="GO:0030973">
    <property type="term" value="F:molybdate ion binding"/>
    <property type="evidence" value="ECO:0007669"/>
    <property type="project" value="TreeGrafter"/>
</dbReference>
<dbReference type="NCBIfam" id="TIGR01256">
    <property type="entry name" value="modA"/>
    <property type="match status" value="1"/>
</dbReference>
<dbReference type="EMBL" id="PVUE01000016">
    <property type="protein sequence ID" value="PRZ40568.1"/>
    <property type="molecule type" value="Genomic_DNA"/>
</dbReference>
<keyword evidence="8" id="KW-1185">Reference proteome</keyword>
<evidence type="ECO:0000313" key="8">
    <source>
        <dbReference type="Proteomes" id="UP000237752"/>
    </source>
</evidence>
<feature type="binding site" evidence="4">
    <location>
        <position position="184"/>
    </location>
    <ligand>
        <name>molybdate</name>
        <dbReference type="ChEBI" id="CHEBI:36264"/>
    </ligand>
</feature>
<organism evidence="7 8">
    <name type="scientific">Antricoccus suffuscus</name>
    <dbReference type="NCBI Taxonomy" id="1629062"/>
    <lineage>
        <taxon>Bacteria</taxon>
        <taxon>Bacillati</taxon>
        <taxon>Actinomycetota</taxon>
        <taxon>Actinomycetes</taxon>
        <taxon>Geodermatophilales</taxon>
        <taxon>Antricoccaceae</taxon>
        <taxon>Antricoccus</taxon>
    </lineage>
</organism>
<dbReference type="Proteomes" id="UP000237752">
    <property type="component" value="Unassembled WGS sequence"/>
</dbReference>
<dbReference type="RefSeq" id="WP_106350197.1">
    <property type="nucleotide sequence ID" value="NZ_PVUE01000016.1"/>
</dbReference>
<feature type="signal peptide" evidence="6">
    <location>
        <begin position="1"/>
        <end position="25"/>
    </location>
</feature>
<dbReference type="InterPro" id="IPR005950">
    <property type="entry name" value="ModA"/>
</dbReference>
<accession>A0A2T0ZWV8</accession>
<feature type="region of interest" description="Disordered" evidence="5">
    <location>
        <begin position="21"/>
        <end position="41"/>
    </location>
</feature>
<evidence type="ECO:0000256" key="6">
    <source>
        <dbReference type="SAM" id="SignalP"/>
    </source>
</evidence>
<dbReference type="PANTHER" id="PTHR30632">
    <property type="entry name" value="MOLYBDATE-BINDING PERIPLASMIC PROTEIN"/>
    <property type="match status" value="1"/>
</dbReference>
<protein>
    <submittedName>
        <fullName evidence="7">Molybdate transport system substrate-binding protein</fullName>
    </submittedName>
</protein>
<dbReference type="PROSITE" id="PS51257">
    <property type="entry name" value="PROKAR_LIPOPROTEIN"/>
    <property type="match status" value="1"/>
</dbReference>
<keyword evidence="4" id="KW-0500">Molybdenum</keyword>